<sequence length="311" mass="34298">MQRHERAGRGTAGRDLRRWVLAYAQNMASTACMLGSFGAKVVFVRDSENACAAVLKQYNAGVRARVDQRPEFTFGPRDEQRATCRVMTVDSFPIKTKGCKWYFNIWLNKVSVIADTTRWLRQSKGPESALQANTYFWLDGDRVGPHDHYYGLTNVTQALRHVEATNDGGISPFCYHGSPAFSVPMGGGGRNVRVGDIVTNSFAGTYDGIQLFQKAYNEFLMAQSNPHVLVPHTGARLAKGRGLGAGHHGHGGGNKMGGYHDVCPREERVFAEMAKAEQNPNFHGTRVFSKKSCIFEQIPGRGIIPADDRGS</sequence>
<proteinExistence type="predicted"/>
<dbReference type="EMBL" id="KZ155776">
    <property type="protein sequence ID" value="OUS47875.1"/>
    <property type="molecule type" value="Genomic_DNA"/>
</dbReference>
<accession>A0A1Y5ILP4</accession>
<reference evidence="1" key="1">
    <citation type="submission" date="2017-04" db="EMBL/GenBank/DDBJ databases">
        <title>Population genomics of picophytoplankton unveils novel chromosome hypervariability.</title>
        <authorList>
            <consortium name="DOE Joint Genome Institute"/>
            <person name="Blanc-Mathieu R."/>
            <person name="Krasovec M."/>
            <person name="Hebrard M."/>
            <person name="Yau S."/>
            <person name="Desgranges E."/>
            <person name="Martin J."/>
            <person name="Schackwitz W."/>
            <person name="Kuo A."/>
            <person name="Salin G."/>
            <person name="Donnadieu C."/>
            <person name="Desdevises Y."/>
            <person name="Sanchez-Ferandin S."/>
            <person name="Moreau H."/>
            <person name="Rivals E."/>
            <person name="Grigoriev I.V."/>
            <person name="Grimsley N."/>
            <person name="Eyre-Walker A."/>
            <person name="Piganeau G."/>
        </authorList>
    </citation>
    <scope>NUCLEOTIDE SEQUENCE [LARGE SCALE GENOMIC DNA]</scope>
    <source>
        <strain evidence="1">RCC 1115</strain>
    </source>
</reference>
<dbReference type="AlphaFoldDB" id="A0A1Y5ILP4"/>
<dbReference type="PROSITE" id="PS51257">
    <property type="entry name" value="PROKAR_LIPOPROTEIN"/>
    <property type="match status" value="1"/>
</dbReference>
<protein>
    <submittedName>
        <fullName evidence="1">Uncharacterized protein</fullName>
    </submittedName>
</protein>
<gene>
    <name evidence="1" type="ORF">BE221DRAFT_70734</name>
</gene>
<organism evidence="1">
    <name type="scientific">Ostreococcus tauri</name>
    <name type="common">Marine green alga</name>
    <dbReference type="NCBI Taxonomy" id="70448"/>
    <lineage>
        <taxon>Eukaryota</taxon>
        <taxon>Viridiplantae</taxon>
        <taxon>Chlorophyta</taxon>
        <taxon>Mamiellophyceae</taxon>
        <taxon>Mamiellales</taxon>
        <taxon>Bathycoccaceae</taxon>
        <taxon>Ostreococcus</taxon>
    </lineage>
</organism>
<evidence type="ECO:0000313" key="1">
    <source>
        <dbReference type="EMBL" id="OUS47875.1"/>
    </source>
</evidence>
<dbReference type="Proteomes" id="UP000195557">
    <property type="component" value="Unassembled WGS sequence"/>
</dbReference>
<name>A0A1Y5ILP4_OSTTA</name>